<sequence>MAAQEQREPFILPASHRYFRSAGGLAAPTCSLWITGHRRVTRKACPCSPSGLQEIKDYTRPLDPEDISSGSYHWHRTLDLGCPLKWIHSSWC</sequence>
<protein>
    <submittedName>
        <fullName evidence="1">Uncharacterized protein</fullName>
    </submittedName>
</protein>
<organism evidence="1">
    <name type="scientific">Arundo donax</name>
    <name type="common">Giant reed</name>
    <name type="synonym">Donax arundinaceus</name>
    <dbReference type="NCBI Taxonomy" id="35708"/>
    <lineage>
        <taxon>Eukaryota</taxon>
        <taxon>Viridiplantae</taxon>
        <taxon>Streptophyta</taxon>
        <taxon>Embryophyta</taxon>
        <taxon>Tracheophyta</taxon>
        <taxon>Spermatophyta</taxon>
        <taxon>Magnoliopsida</taxon>
        <taxon>Liliopsida</taxon>
        <taxon>Poales</taxon>
        <taxon>Poaceae</taxon>
        <taxon>PACMAD clade</taxon>
        <taxon>Arundinoideae</taxon>
        <taxon>Arundineae</taxon>
        <taxon>Arundo</taxon>
    </lineage>
</organism>
<reference evidence="1" key="2">
    <citation type="journal article" date="2015" name="Data Brief">
        <title>Shoot transcriptome of the giant reed, Arundo donax.</title>
        <authorList>
            <person name="Barrero R.A."/>
            <person name="Guerrero F.D."/>
            <person name="Moolhuijzen P."/>
            <person name="Goolsby J.A."/>
            <person name="Tidwell J."/>
            <person name="Bellgard S.E."/>
            <person name="Bellgard M.I."/>
        </authorList>
    </citation>
    <scope>NUCLEOTIDE SEQUENCE</scope>
    <source>
        <tissue evidence="1">Shoot tissue taken approximately 20 cm above the soil surface</tissue>
    </source>
</reference>
<name>A0A0A9DH07_ARUDO</name>
<reference evidence="1" key="1">
    <citation type="submission" date="2014-09" db="EMBL/GenBank/DDBJ databases">
        <authorList>
            <person name="Magalhaes I.L.F."/>
            <person name="Oliveira U."/>
            <person name="Santos F.R."/>
            <person name="Vidigal T.H.D.A."/>
            <person name="Brescovit A.D."/>
            <person name="Santos A.J."/>
        </authorList>
    </citation>
    <scope>NUCLEOTIDE SEQUENCE</scope>
    <source>
        <tissue evidence="1">Shoot tissue taken approximately 20 cm above the soil surface</tissue>
    </source>
</reference>
<accession>A0A0A9DH07</accession>
<dbReference type="AlphaFoldDB" id="A0A0A9DH07"/>
<evidence type="ECO:0000313" key="1">
    <source>
        <dbReference type="EMBL" id="JAD87864.1"/>
    </source>
</evidence>
<dbReference type="EMBL" id="GBRH01210031">
    <property type="protein sequence ID" value="JAD87864.1"/>
    <property type="molecule type" value="Transcribed_RNA"/>
</dbReference>
<proteinExistence type="predicted"/>